<name>A0A6A5VNB4_9PLEO</name>
<dbReference type="Proteomes" id="UP000800036">
    <property type="component" value="Unassembled WGS sequence"/>
</dbReference>
<gene>
    <name evidence="2" type="ORF">BU23DRAFT_501047</name>
</gene>
<organism evidence="2 3">
    <name type="scientific">Bimuria novae-zelandiae CBS 107.79</name>
    <dbReference type="NCBI Taxonomy" id="1447943"/>
    <lineage>
        <taxon>Eukaryota</taxon>
        <taxon>Fungi</taxon>
        <taxon>Dikarya</taxon>
        <taxon>Ascomycota</taxon>
        <taxon>Pezizomycotina</taxon>
        <taxon>Dothideomycetes</taxon>
        <taxon>Pleosporomycetidae</taxon>
        <taxon>Pleosporales</taxon>
        <taxon>Massarineae</taxon>
        <taxon>Didymosphaeriaceae</taxon>
        <taxon>Bimuria</taxon>
    </lineage>
</organism>
<dbReference type="AlphaFoldDB" id="A0A6A5VNB4"/>
<dbReference type="OrthoDB" id="410701at2759"/>
<feature type="region of interest" description="Disordered" evidence="1">
    <location>
        <begin position="122"/>
        <end position="153"/>
    </location>
</feature>
<feature type="region of interest" description="Disordered" evidence="1">
    <location>
        <begin position="572"/>
        <end position="592"/>
    </location>
</feature>
<evidence type="ECO:0000313" key="3">
    <source>
        <dbReference type="Proteomes" id="UP000800036"/>
    </source>
</evidence>
<keyword evidence="3" id="KW-1185">Reference proteome</keyword>
<dbReference type="EMBL" id="ML976664">
    <property type="protein sequence ID" value="KAF1977212.1"/>
    <property type="molecule type" value="Genomic_DNA"/>
</dbReference>
<protein>
    <submittedName>
        <fullName evidence="2">Uncharacterized protein</fullName>
    </submittedName>
</protein>
<reference evidence="2" key="1">
    <citation type="journal article" date="2020" name="Stud. Mycol.">
        <title>101 Dothideomycetes genomes: a test case for predicting lifestyles and emergence of pathogens.</title>
        <authorList>
            <person name="Haridas S."/>
            <person name="Albert R."/>
            <person name="Binder M."/>
            <person name="Bloem J."/>
            <person name="Labutti K."/>
            <person name="Salamov A."/>
            <person name="Andreopoulos B."/>
            <person name="Baker S."/>
            <person name="Barry K."/>
            <person name="Bills G."/>
            <person name="Bluhm B."/>
            <person name="Cannon C."/>
            <person name="Castanera R."/>
            <person name="Culley D."/>
            <person name="Daum C."/>
            <person name="Ezra D."/>
            <person name="Gonzalez J."/>
            <person name="Henrissat B."/>
            <person name="Kuo A."/>
            <person name="Liang C."/>
            <person name="Lipzen A."/>
            <person name="Lutzoni F."/>
            <person name="Magnuson J."/>
            <person name="Mondo S."/>
            <person name="Nolan M."/>
            <person name="Ohm R."/>
            <person name="Pangilinan J."/>
            <person name="Park H.-J."/>
            <person name="Ramirez L."/>
            <person name="Alfaro M."/>
            <person name="Sun H."/>
            <person name="Tritt A."/>
            <person name="Yoshinaga Y."/>
            <person name="Zwiers L.-H."/>
            <person name="Turgeon B."/>
            <person name="Goodwin S."/>
            <person name="Spatafora J."/>
            <person name="Crous P."/>
            <person name="Grigoriev I."/>
        </authorList>
    </citation>
    <scope>NUCLEOTIDE SEQUENCE</scope>
    <source>
        <strain evidence="2">CBS 107.79</strain>
    </source>
</reference>
<accession>A0A6A5VNB4</accession>
<feature type="compositionally biased region" description="Polar residues" evidence="1">
    <location>
        <begin position="580"/>
        <end position="591"/>
    </location>
</feature>
<evidence type="ECO:0000256" key="1">
    <source>
        <dbReference type="SAM" id="MobiDB-lite"/>
    </source>
</evidence>
<sequence length="977" mass="110753">MPLILFLAAPGSRCRFLRSRTRLPRTLHARQYVSPCRTFTHTRLQCLAADQPRSRVHGTIYPTQPKHPNGSNSHPDLRHLDGFQRGYASCDVLPENEQDLFASILGVAAAEEIAEQIEEEENKDHIENSDGFTPVLSRRTRKRQRSSQPDMVLDSIHNGARDLYWSSDAGKMDYSYISPPLRGPGGALRRDLRTKPAETIASRIEGPVSLYSILSGQLSILTQSPCVETSFTRQELAVLASKGHSPKDVQLWTTCLLTGSSIPATAVFKHDHRSTPLFLLLLYLRRKHIRAFALGTVMRHLRTRLQSEPIEWTSLQLLIIRLLRHARVVWPEAIPWITSLFCTEAARIYNQTETSSYSSRFLQSLTRFCNTILSLLALPAPEHPFLASSHQEKAQFLVLQFMASCEPALTVTRHGFQGVARNQLTHAKTAREREWAKLKGPSWPPWKENRHSMDEDKGYMFAVSRASRLLHRLYEGGYAGRQWEKVAEVYAGWDTDSSPTIQTRYSLPQASTEDNPNVSNVPLWAARIRATRTSREAWACFLAYEESNTKVSSEVYLAMFEKLYHPEIEAQESEHGGAQLHQSNGSNSTNLLPGDMKEVLPDPKSPLHLIYLNEPVPQYLQLYDRMWRKGVQPKKRLLAFLLDTLPDFSTCLHLLEASQDRWGGGVRMLYQGSIFDVSAPPVPDYFITSFIRCLCRFGRFKQSPPDKPAQVTAGEHELRFRYDQTYLTEYAYALLMHFRPAYRPPWTAYMQKVIYGHGKQKSAESQYPTMCALFDKLNEIDVDPDDAQFQLLCAVARYSAQTAYKGLFSPEFAEHILTTAPPLLRTNFHNLVGANLDPSSKMQPSSASNALPPHVPSPAVFQAYVRALGFLRDYEGLYSFSSWLTTYHKEVTVRANAQHGGPQILYRTLVALRAALEGTLDSKKVHEGAPQEIIELVKAQIEAVEGWQWPLEEHVDTYVGWQASLRGPVRVRVPDVL</sequence>
<evidence type="ECO:0000313" key="2">
    <source>
        <dbReference type="EMBL" id="KAF1977212.1"/>
    </source>
</evidence>
<proteinExistence type="predicted"/>